<dbReference type="PANTHER" id="PTHR30353:SF0">
    <property type="entry name" value="TRANSMEMBRANE PROTEIN"/>
    <property type="match status" value="1"/>
</dbReference>
<dbReference type="EMBL" id="CAEZVD010000044">
    <property type="protein sequence ID" value="CAB4620769.1"/>
    <property type="molecule type" value="Genomic_DNA"/>
</dbReference>
<feature type="transmembrane region" description="Helical" evidence="6">
    <location>
        <begin position="190"/>
        <end position="208"/>
    </location>
</feature>
<evidence type="ECO:0000256" key="2">
    <source>
        <dbReference type="ARBA" id="ARBA00022475"/>
    </source>
</evidence>
<feature type="transmembrane region" description="Helical" evidence="6">
    <location>
        <begin position="12"/>
        <end position="38"/>
    </location>
</feature>
<evidence type="ECO:0000256" key="3">
    <source>
        <dbReference type="ARBA" id="ARBA00022692"/>
    </source>
</evidence>
<keyword evidence="5 6" id="KW-0472">Membrane</keyword>
<feature type="domain" description="VTT" evidence="7">
    <location>
        <begin position="41"/>
        <end position="176"/>
    </location>
</feature>
<dbReference type="InterPro" id="IPR032818">
    <property type="entry name" value="DedA-like"/>
</dbReference>
<dbReference type="PANTHER" id="PTHR30353">
    <property type="entry name" value="INNER MEMBRANE PROTEIN DEDA-RELATED"/>
    <property type="match status" value="1"/>
</dbReference>
<evidence type="ECO:0000256" key="1">
    <source>
        <dbReference type="ARBA" id="ARBA00004651"/>
    </source>
</evidence>
<dbReference type="InterPro" id="IPR032816">
    <property type="entry name" value="VTT_dom"/>
</dbReference>
<feature type="transmembrane region" description="Helical" evidence="6">
    <location>
        <begin position="159"/>
        <end position="178"/>
    </location>
</feature>
<accession>A0A6J6I9U8</accession>
<feature type="transmembrane region" description="Helical" evidence="6">
    <location>
        <begin position="45"/>
        <end position="63"/>
    </location>
</feature>
<evidence type="ECO:0000256" key="6">
    <source>
        <dbReference type="SAM" id="Phobius"/>
    </source>
</evidence>
<evidence type="ECO:0000256" key="5">
    <source>
        <dbReference type="ARBA" id="ARBA00023136"/>
    </source>
</evidence>
<gene>
    <name evidence="8" type="ORF">UFOPK1909_00554</name>
</gene>
<name>A0A6J6I9U8_9ZZZZ</name>
<feature type="transmembrane region" description="Helical" evidence="6">
    <location>
        <begin position="69"/>
        <end position="85"/>
    </location>
</feature>
<dbReference type="GO" id="GO:0005886">
    <property type="term" value="C:plasma membrane"/>
    <property type="evidence" value="ECO:0007669"/>
    <property type="project" value="UniProtKB-SubCell"/>
</dbReference>
<dbReference type="AlphaFoldDB" id="A0A6J6I9U8"/>
<sequence length="221" mass="24623">MFGFEWLQPEALISSFGIYALIGVCAIVFIETGLLIGFFLPGDSLLFVTGLMISTGDVLFPLGNEMVPVPIWIACAAISLSAWLGDQTGYWIGRKAGPAIFNKQDSKFFSQKNVSRTNSFFERYGAKAIILAHFVPVMRTFVPVAAGIGQMNYRRFLKYNVYGVLAWGTLVTLLGYYLGKIPFVAQHVEYFTIAFIIVSTIPIVMEVVKSRREHKTEALIK</sequence>
<keyword evidence="3 6" id="KW-0812">Transmembrane</keyword>
<comment type="subcellular location">
    <subcellularLocation>
        <location evidence="1">Cell membrane</location>
        <topology evidence="1">Multi-pass membrane protein</topology>
    </subcellularLocation>
</comment>
<evidence type="ECO:0000259" key="7">
    <source>
        <dbReference type="Pfam" id="PF09335"/>
    </source>
</evidence>
<dbReference type="Pfam" id="PF09335">
    <property type="entry name" value="VTT_dom"/>
    <property type="match status" value="1"/>
</dbReference>
<proteinExistence type="predicted"/>
<evidence type="ECO:0000313" key="8">
    <source>
        <dbReference type="EMBL" id="CAB4620769.1"/>
    </source>
</evidence>
<protein>
    <submittedName>
        <fullName evidence="8">Unannotated protein</fullName>
    </submittedName>
</protein>
<keyword evidence="2" id="KW-1003">Cell membrane</keyword>
<reference evidence="8" key="1">
    <citation type="submission" date="2020-05" db="EMBL/GenBank/DDBJ databases">
        <authorList>
            <person name="Chiriac C."/>
            <person name="Salcher M."/>
            <person name="Ghai R."/>
            <person name="Kavagutti S V."/>
        </authorList>
    </citation>
    <scope>NUCLEOTIDE SEQUENCE</scope>
</reference>
<organism evidence="8">
    <name type="scientific">freshwater metagenome</name>
    <dbReference type="NCBI Taxonomy" id="449393"/>
    <lineage>
        <taxon>unclassified sequences</taxon>
        <taxon>metagenomes</taxon>
        <taxon>ecological metagenomes</taxon>
    </lineage>
</organism>
<evidence type="ECO:0000256" key="4">
    <source>
        <dbReference type="ARBA" id="ARBA00022989"/>
    </source>
</evidence>
<keyword evidence="4 6" id="KW-1133">Transmembrane helix</keyword>